<dbReference type="EMBL" id="JAAXPG010000014">
    <property type="protein sequence ID" value="NKY99141.1"/>
    <property type="molecule type" value="Genomic_DNA"/>
</dbReference>
<dbReference type="RefSeq" id="WP_061078570.1">
    <property type="nucleotide sequence ID" value="NZ_JAAXPG010000014.1"/>
</dbReference>
<evidence type="ECO:0000259" key="4">
    <source>
        <dbReference type="PROSITE" id="PS01124"/>
    </source>
</evidence>
<comment type="caution">
    <text evidence="5">The sequence shown here is derived from an EMBL/GenBank/DDBJ whole genome shotgun (WGS) entry which is preliminary data.</text>
</comment>
<proteinExistence type="predicted"/>
<keyword evidence="1" id="KW-0805">Transcription regulation</keyword>
<dbReference type="PROSITE" id="PS01124">
    <property type="entry name" value="HTH_ARAC_FAMILY_2"/>
    <property type="match status" value="1"/>
</dbReference>
<sequence length="310" mass="34332">MTEPTPGRDRLRELLDAVLDEENTRLADMADHAFASPFHFTRRLTRDTGESPVALRRRVLLERAAWQISQGSSVTDAAFAAGYESVEGFTRAFGRAFGHPPSATTAGSGTWLPAPNGIHFHPPIHLWIEDSPRERPGMDLTTLQVHHDVDDTAHLIRLAGQLPEEAYRRVRAPGQTVLEWDGPEESVAAVLDHLVRAKEMWLASIDGADLPERGADGVEALAERHTLAGARWIAAVDDIGRRGAWGDRLIDALCDPPESFVLGSVVAHMLTFSAHRRQLVRHMLRAEGLEVDHGDPIEWLQDRHHDGGTR</sequence>
<evidence type="ECO:0000313" key="5">
    <source>
        <dbReference type="EMBL" id="NKY99141.1"/>
    </source>
</evidence>
<dbReference type="InterPro" id="IPR050204">
    <property type="entry name" value="AraC_XylS_family_regulators"/>
</dbReference>
<evidence type="ECO:0000256" key="1">
    <source>
        <dbReference type="ARBA" id="ARBA00023015"/>
    </source>
</evidence>
<dbReference type="InterPro" id="IPR018060">
    <property type="entry name" value="HTH_AraC"/>
</dbReference>
<accession>A0A7X6MDB5</accession>
<keyword evidence="6" id="KW-1185">Reference proteome</keyword>
<dbReference type="InterPro" id="IPR009057">
    <property type="entry name" value="Homeodomain-like_sf"/>
</dbReference>
<dbReference type="Gene3D" id="1.10.10.60">
    <property type="entry name" value="Homeodomain-like"/>
    <property type="match status" value="1"/>
</dbReference>
<dbReference type="GO" id="GO:0043565">
    <property type="term" value="F:sequence-specific DNA binding"/>
    <property type="evidence" value="ECO:0007669"/>
    <property type="project" value="InterPro"/>
</dbReference>
<keyword evidence="3" id="KW-0804">Transcription</keyword>
<dbReference type="SUPFAM" id="SSF46689">
    <property type="entry name" value="Homeodomain-like"/>
    <property type="match status" value="1"/>
</dbReference>
<keyword evidence="2" id="KW-0238">DNA-binding</keyword>
<protein>
    <submittedName>
        <fullName evidence="5">Helix-turn-helix domain-containing protein</fullName>
    </submittedName>
</protein>
<organism evidence="5 6">
    <name type="scientific">Nocardiopsis alborubida</name>
    <dbReference type="NCBI Taxonomy" id="146802"/>
    <lineage>
        <taxon>Bacteria</taxon>
        <taxon>Bacillati</taxon>
        <taxon>Actinomycetota</taxon>
        <taxon>Actinomycetes</taxon>
        <taxon>Streptosporangiales</taxon>
        <taxon>Nocardiopsidaceae</taxon>
        <taxon>Nocardiopsis</taxon>
    </lineage>
</organism>
<dbReference type="AlphaFoldDB" id="A0A7X6MDB5"/>
<gene>
    <name evidence="5" type="ORF">HGB44_15930</name>
</gene>
<dbReference type="SMART" id="SM00342">
    <property type="entry name" value="HTH_ARAC"/>
    <property type="match status" value="1"/>
</dbReference>
<dbReference type="Pfam" id="PF12833">
    <property type="entry name" value="HTH_18"/>
    <property type="match status" value="1"/>
</dbReference>
<dbReference type="Proteomes" id="UP000553209">
    <property type="component" value="Unassembled WGS sequence"/>
</dbReference>
<evidence type="ECO:0000256" key="3">
    <source>
        <dbReference type="ARBA" id="ARBA00023163"/>
    </source>
</evidence>
<dbReference type="InterPro" id="IPR024775">
    <property type="entry name" value="DinB-like"/>
</dbReference>
<reference evidence="5 6" key="1">
    <citation type="submission" date="2020-04" db="EMBL/GenBank/DDBJ databases">
        <title>MicrobeNet Type strains.</title>
        <authorList>
            <person name="Nicholson A.C."/>
        </authorList>
    </citation>
    <scope>NUCLEOTIDE SEQUENCE [LARGE SCALE GENOMIC DNA]</scope>
    <source>
        <strain evidence="5 6">ATCC 23612</strain>
    </source>
</reference>
<evidence type="ECO:0000313" key="6">
    <source>
        <dbReference type="Proteomes" id="UP000553209"/>
    </source>
</evidence>
<name>A0A7X6MDB5_9ACTN</name>
<dbReference type="PANTHER" id="PTHR46796">
    <property type="entry name" value="HTH-TYPE TRANSCRIPTIONAL ACTIVATOR RHAS-RELATED"/>
    <property type="match status" value="1"/>
</dbReference>
<dbReference type="Pfam" id="PF12867">
    <property type="entry name" value="DinB_2"/>
    <property type="match status" value="1"/>
</dbReference>
<dbReference type="GO" id="GO:0003700">
    <property type="term" value="F:DNA-binding transcription factor activity"/>
    <property type="evidence" value="ECO:0007669"/>
    <property type="project" value="InterPro"/>
</dbReference>
<evidence type="ECO:0000256" key="2">
    <source>
        <dbReference type="ARBA" id="ARBA00023125"/>
    </source>
</evidence>
<dbReference type="PANTHER" id="PTHR46796:SF11">
    <property type="entry name" value="TRANSCRIPTIONAL REGULATOR-RELATED"/>
    <property type="match status" value="1"/>
</dbReference>
<feature type="domain" description="HTH araC/xylS-type" evidence="4">
    <location>
        <begin position="9"/>
        <end position="107"/>
    </location>
</feature>